<keyword evidence="1" id="KW-0472">Membrane</keyword>
<dbReference type="Proteomes" id="UP000631694">
    <property type="component" value="Unassembled WGS sequence"/>
</dbReference>
<evidence type="ECO:0000313" key="2">
    <source>
        <dbReference type="EMBL" id="MBH0239654.1"/>
    </source>
</evidence>
<dbReference type="EMBL" id="JADZLT010000056">
    <property type="protein sequence ID" value="MBH0239654.1"/>
    <property type="molecule type" value="Genomic_DNA"/>
</dbReference>
<feature type="transmembrane region" description="Helical" evidence="1">
    <location>
        <begin position="20"/>
        <end position="38"/>
    </location>
</feature>
<dbReference type="Pfam" id="PF09601">
    <property type="entry name" value="DUF2459"/>
    <property type="match status" value="1"/>
</dbReference>
<keyword evidence="1" id="KW-0812">Transmembrane</keyword>
<dbReference type="AlphaFoldDB" id="A0A931I4Z6"/>
<reference evidence="2" key="1">
    <citation type="submission" date="2020-12" db="EMBL/GenBank/DDBJ databases">
        <title>Methylobrevis albus sp. nov., isolated from fresh water lack sediment.</title>
        <authorList>
            <person name="Zou Q."/>
        </authorList>
    </citation>
    <scope>NUCLEOTIDE SEQUENCE</scope>
    <source>
        <strain evidence="2">L22</strain>
    </source>
</reference>
<keyword evidence="3" id="KW-1185">Reference proteome</keyword>
<keyword evidence="1" id="KW-1133">Transmembrane helix</keyword>
<name>A0A931I4Z6_9HYPH</name>
<gene>
    <name evidence="2" type="ORF">I5731_17680</name>
</gene>
<protein>
    <submittedName>
        <fullName evidence="2">DUF2459 domain-containing protein</fullName>
    </submittedName>
</protein>
<evidence type="ECO:0000256" key="1">
    <source>
        <dbReference type="SAM" id="Phobius"/>
    </source>
</evidence>
<sequence length="247" mass="26369">MPPPPPPEAPFLVRAARVLLAYVLIIGAGVVAAIFFTAEPNDPVMFPPRAGAATIEVAVVDHGWHTGLVVPTDRLRQFAYTDDHAALIEISERFLAHRWVEIGWGDADFYRTSGNLDVATLIQAGVALAGGERATVLHVVGLDDPPTTVFGRARIATLPLSEGGFRRLATFIEESFQVDETGSPVNIGPGRYGDSLFFTALGNYSLLTNCNHWIAHALGAAGVPTSRITDTLSAGVMANLRWRAGAS</sequence>
<organism evidence="2 3">
    <name type="scientific">Methylobrevis albus</name>
    <dbReference type="NCBI Taxonomy" id="2793297"/>
    <lineage>
        <taxon>Bacteria</taxon>
        <taxon>Pseudomonadati</taxon>
        <taxon>Pseudomonadota</taxon>
        <taxon>Alphaproteobacteria</taxon>
        <taxon>Hyphomicrobiales</taxon>
        <taxon>Pleomorphomonadaceae</taxon>
        <taxon>Methylobrevis</taxon>
    </lineage>
</organism>
<comment type="caution">
    <text evidence="2">The sequence shown here is derived from an EMBL/GenBank/DDBJ whole genome shotgun (WGS) entry which is preliminary data.</text>
</comment>
<dbReference type="InterPro" id="IPR011727">
    <property type="entry name" value="CHP02117"/>
</dbReference>
<accession>A0A931I4Z6</accession>
<proteinExistence type="predicted"/>
<evidence type="ECO:0000313" key="3">
    <source>
        <dbReference type="Proteomes" id="UP000631694"/>
    </source>
</evidence>